<dbReference type="Proteomes" id="UP001501727">
    <property type="component" value="Unassembled WGS sequence"/>
</dbReference>
<proteinExistence type="predicted"/>
<keyword evidence="1" id="KW-1133">Transmembrane helix</keyword>
<accession>A0ABP7N293</accession>
<evidence type="ECO:0000256" key="1">
    <source>
        <dbReference type="SAM" id="Phobius"/>
    </source>
</evidence>
<evidence type="ECO:0000313" key="3">
    <source>
        <dbReference type="Proteomes" id="UP001501727"/>
    </source>
</evidence>
<dbReference type="Pfam" id="PF04307">
    <property type="entry name" value="YdjM"/>
    <property type="match status" value="1"/>
</dbReference>
<dbReference type="InterPro" id="IPR053170">
    <property type="entry name" value="Transcription_regulator"/>
</dbReference>
<feature type="transmembrane region" description="Helical" evidence="1">
    <location>
        <begin position="132"/>
        <end position="151"/>
    </location>
</feature>
<feature type="transmembrane region" description="Helical" evidence="1">
    <location>
        <begin position="90"/>
        <end position="112"/>
    </location>
</feature>
<dbReference type="RefSeq" id="WP_344760793.1">
    <property type="nucleotide sequence ID" value="NZ_BAAAZU010000031.1"/>
</dbReference>
<reference evidence="3" key="1">
    <citation type="journal article" date="2019" name="Int. J. Syst. Evol. Microbiol.">
        <title>The Global Catalogue of Microorganisms (GCM) 10K type strain sequencing project: providing services to taxonomists for standard genome sequencing and annotation.</title>
        <authorList>
            <consortium name="The Broad Institute Genomics Platform"/>
            <consortium name="The Broad Institute Genome Sequencing Center for Infectious Disease"/>
            <person name="Wu L."/>
            <person name="Ma J."/>
        </authorList>
    </citation>
    <scope>NUCLEOTIDE SEQUENCE [LARGE SCALE GENOMIC DNA]</scope>
    <source>
        <strain evidence="3">JCM 16916</strain>
    </source>
</reference>
<feature type="transmembrane region" description="Helical" evidence="1">
    <location>
        <begin position="59"/>
        <end position="78"/>
    </location>
</feature>
<gene>
    <name evidence="2" type="ORF">GCM10022229_29510</name>
</gene>
<sequence>MDSITHLFYGGVIAAAIAPRGHRRAALLAGMALNTLPDLDVLPLSLCDDPVVRLTWHRAATHSWLVLPFVAWALWAWFKRRGGRVAAAPGRWFVVILVTLMSHPLLDAFTVYGTQLFWPLPMRPLMGSSLFIIDPLFLLPWLVAFIVAWFARERIGRHALALGIALGVGYLGWSWIAKTLVDREADRALAAMGLADAPRFSVPMPLNTLLWRVVAMTPGGYVEGFRSVAADTGPMTFRGYPTNVQALAEARDIAAVRELAWFNHGFMRTQVVDGELVLSDLRMGNEPDYFFSYAVARREGDGWQPLEPPRKLDPHRDFGPMWQATWHRIWHQPPAEAGLR</sequence>
<dbReference type="EMBL" id="BAAAZU010000031">
    <property type="protein sequence ID" value="GAA3933671.1"/>
    <property type="molecule type" value="Genomic_DNA"/>
</dbReference>
<dbReference type="GO" id="GO:0016787">
    <property type="term" value="F:hydrolase activity"/>
    <property type="evidence" value="ECO:0007669"/>
    <property type="project" value="UniProtKB-KW"/>
</dbReference>
<comment type="caution">
    <text evidence="2">The sequence shown here is derived from an EMBL/GenBank/DDBJ whole genome shotgun (WGS) entry which is preliminary data.</text>
</comment>
<protein>
    <submittedName>
        <fullName evidence="2">Metal-dependent hydrolase</fullName>
    </submittedName>
</protein>
<evidence type="ECO:0000313" key="2">
    <source>
        <dbReference type="EMBL" id="GAA3933671.1"/>
    </source>
</evidence>
<dbReference type="PANTHER" id="PTHR40031:SF1">
    <property type="entry name" value="MEMBRANE-BOUND METAL-DEPENDENT HYDROLASE"/>
    <property type="match status" value="1"/>
</dbReference>
<keyword evidence="1" id="KW-0472">Membrane</keyword>
<dbReference type="InterPro" id="IPR007404">
    <property type="entry name" value="YdjM-like"/>
</dbReference>
<keyword evidence="2" id="KW-0378">Hydrolase</keyword>
<dbReference type="PANTHER" id="PTHR40031">
    <property type="entry name" value="HYPOTHETICAL MEMBRANE SPANNING PROTEIN"/>
    <property type="match status" value="1"/>
</dbReference>
<feature type="transmembrane region" description="Helical" evidence="1">
    <location>
        <begin position="158"/>
        <end position="176"/>
    </location>
</feature>
<keyword evidence="1" id="KW-0812">Transmembrane</keyword>
<keyword evidence="3" id="KW-1185">Reference proteome</keyword>
<organism evidence="2 3">
    <name type="scientific">Luteimonas lutimaris</name>
    <dbReference type="NCBI Taxonomy" id="698645"/>
    <lineage>
        <taxon>Bacteria</taxon>
        <taxon>Pseudomonadati</taxon>
        <taxon>Pseudomonadota</taxon>
        <taxon>Gammaproteobacteria</taxon>
        <taxon>Lysobacterales</taxon>
        <taxon>Lysobacteraceae</taxon>
        <taxon>Luteimonas</taxon>
    </lineage>
</organism>
<name>A0ABP7N293_9GAMM</name>